<dbReference type="Proteomes" id="UP000071859">
    <property type="component" value="Unassembled WGS sequence"/>
</dbReference>
<gene>
    <name evidence="2" type="ORF">AWB78_08329</name>
</gene>
<dbReference type="AlphaFoldDB" id="A0A158EJN4"/>
<evidence type="ECO:0000313" key="2">
    <source>
        <dbReference type="EMBL" id="SAL06940.1"/>
    </source>
</evidence>
<name>A0A158EJN4_9BURK</name>
<protein>
    <submittedName>
        <fullName evidence="2">Fis family transcriptional regulator</fullName>
    </submittedName>
</protein>
<comment type="caution">
    <text evidence="2">The sequence shown here is derived from an EMBL/GenBank/DDBJ whole genome shotgun (WGS) entry which is preliminary data.</text>
</comment>
<evidence type="ECO:0000256" key="1">
    <source>
        <dbReference type="SAM" id="MobiDB-lite"/>
    </source>
</evidence>
<proteinExistence type="predicted"/>
<feature type="compositionally biased region" description="Basic residues" evidence="1">
    <location>
        <begin position="70"/>
        <end position="79"/>
    </location>
</feature>
<sequence>MTKRADGRCEPPRGQGPGPRAARRVRGPRPDKAFIKTGRRAKARKKCRAGDHGLARTSPFQGSGAVARSQRARAMRRPLPRATTDALSLRYHIALEAMRTGSGYRAAAHCLTALVLLTRFLARAGYGCMSEDTQAVCEKALADAFMTGNATEQWRLSETGYQHMAVVLNLHDIQLLTAPMERIVEAGEQLNRVKAAALCRLSGTRRARA</sequence>
<feature type="region of interest" description="Disordered" evidence="1">
    <location>
        <begin position="48"/>
        <end position="80"/>
    </location>
</feature>
<dbReference type="EMBL" id="FCOX02000148">
    <property type="protein sequence ID" value="SAL06940.1"/>
    <property type="molecule type" value="Genomic_DNA"/>
</dbReference>
<keyword evidence="3" id="KW-1185">Reference proteome</keyword>
<feature type="compositionally biased region" description="Basic and acidic residues" evidence="1">
    <location>
        <begin position="1"/>
        <end position="11"/>
    </location>
</feature>
<feature type="region of interest" description="Disordered" evidence="1">
    <location>
        <begin position="1"/>
        <end position="32"/>
    </location>
</feature>
<organism evidence="2 3">
    <name type="scientific">Caballeronia calidae</name>
    <dbReference type="NCBI Taxonomy" id="1777139"/>
    <lineage>
        <taxon>Bacteria</taxon>
        <taxon>Pseudomonadati</taxon>
        <taxon>Pseudomonadota</taxon>
        <taxon>Betaproteobacteria</taxon>
        <taxon>Burkholderiales</taxon>
        <taxon>Burkholderiaceae</taxon>
        <taxon>Caballeronia</taxon>
    </lineage>
</organism>
<accession>A0A158EJN4</accession>
<reference evidence="2" key="1">
    <citation type="submission" date="2016-01" db="EMBL/GenBank/DDBJ databases">
        <authorList>
            <person name="Peeters C."/>
        </authorList>
    </citation>
    <scope>NUCLEOTIDE SEQUENCE</scope>
    <source>
        <strain evidence="2">LMG 29321</strain>
    </source>
</reference>
<evidence type="ECO:0000313" key="3">
    <source>
        <dbReference type="Proteomes" id="UP000071859"/>
    </source>
</evidence>